<sequence>MFAMTAMQTFTGEHTKLIIQRYIGNMTEDHLYWANSFVRKGAHVVAFGLLALVFYKAIRKRTIGYALCCTLLAAMLDEWHQSFVPDRSASFRDVMLDTLAGLLFLLGAAKFRGRNEKAKDGIMTKSS</sequence>
<protein>
    <submittedName>
        <fullName evidence="3">VanZ like family protein</fullName>
    </submittedName>
</protein>
<dbReference type="Proteomes" id="UP001057134">
    <property type="component" value="Chromosome"/>
</dbReference>
<gene>
    <name evidence="3" type="ORF">SK3146_04999</name>
</gene>
<reference evidence="3" key="2">
    <citation type="journal article" date="2021" name="J Anim Sci Technol">
        <title>Complete genome sequence of Paenibacillus konkukensis sp. nov. SK3146 as a potential probiotic strain.</title>
        <authorList>
            <person name="Jung H.I."/>
            <person name="Park S."/>
            <person name="Niu K.M."/>
            <person name="Lee S.W."/>
            <person name="Kothari D."/>
            <person name="Yi K.J."/>
            <person name="Kim S.K."/>
        </authorList>
    </citation>
    <scope>NUCLEOTIDE SEQUENCE</scope>
    <source>
        <strain evidence="3">SK3146</strain>
    </source>
</reference>
<keyword evidence="1" id="KW-0472">Membrane</keyword>
<organism evidence="3 4">
    <name type="scientific">Paenibacillus konkukensis</name>
    <dbReference type="NCBI Taxonomy" id="2020716"/>
    <lineage>
        <taxon>Bacteria</taxon>
        <taxon>Bacillati</taxon>
        <taxon>Bacillota</taxon>
        <taxon>Bacilli</taxon>
        <taxon>Bacillales</taxon>
        <taxon>Paenibacillaceae</taxon>
        <taxon>Paenibacillus</taxon>
    </lineage>
</organism>
<dbReference type="InterPro" id="IPR006976">
    <property type="entry name" value="VanZ-like"/>
</dbReference>
<feature type="transmembrane region" description="Helical" evidence="1">
    <location>
        <begin position="37"/>
        <end position="55"/>
    </location>
</feature>
<keyword evidence="1" id="KW-0812">Transmembrane</keyword>
<keyword evidence="4" id="KW-1185">Reference proteome</keyword>
<evidence type="ECO:0000313" key="4">
    <source>
        <dbReference type="Proteomes" id="UP001057134"/>
    </source>
</evidence>
<evidence type="ECO:0000259" key="2">
    <source>
        <dbReference type="Pfam" id="PF04892"/>
    </source>
</evidence>
<evidence type="ECO:0000313" key="3">
    <source>
        <dbReference type="EMBL" id="UQZ85710.1"/>
    </source>
</evidence>
<reference evidence="3" key="1">
    <citation type="submission" date="2018-02" db="EMBL/GenBank/DDBJ databases">
        <authorList>
            <person name="Kim S.-K."/>
            <person name="Jung H.-I."/>
            <person name="Lee S.-W."/>
        </authorList>
    </citation>
    <scope>NUCLEOTIDE SEQUENCE</scope>
    <source>
        <strain evidence="3">SK3146</strain>
    </source>
</reference>
<proteinExistence type="predicted"/>
<keyword evidence="1" id="KW-1133">Transmembrane helix</keyword>
<dbReference type="NCBIfam" id="NF037970">
    <property type="entry name" value="vanZ_1"/>
    <property type="match status" value="1"/>
</dbReference>
<name>A0ABY4RTY8_9BACL</name>
<evidence type="ECO:0000256" key="1">
    <source>
        <dbReference type="SAM" id="Phobius"/>
    </source>
</evidence>
<dbReference type="EMBL" id="CP027059">
    <property type="protein sequence ID" value="UQZ85710.1"/>
    <property type="molecule type" value="Genomic_DNA"/>
</dbReference>
<feature type="domain" description="VanZ-like" evidence="2">
    <location>
        <begin position="13"/>
        <end position="106"/>
    </location>
</feature>
<dbReference type="Pfam" id="PF04892">
    <property type="entry name" value="VanZ"/>
    <property type="match status" value="1"/>
</dbReference>
<accession>A0ABY4RTY8</accession>